<dbReference type="Proteomes" id="UP000675664">
    <property type="component" value="Unassembled WGS sequence"/>
</dbReference>
<comment type="caution">
    <text evidence="6">The sequence shown here is derived from an EMBL/GenBank/DDBJ whole genome shotgun (WGS) entry which is preliminary data.</text>
</comment>
<evidence type="ECO:0000256" key="3">
    <source>
        <dbReference type="ARBA" id="ARBA00023125"/>
    </source>
</evidence>
<dbReference type="Gene3D" id="3.40.50.1360">
    <property type="match status" value="1"/>
</dbReference>
<dbReference type="Gene3D" id="1.10.10.10">
    <property type="entry name" value="Winged helix-like DNA-binding domain superfamily/Winged helix DNA-binding domain"/>
    <property type="match status" value="1"/>
</dbReference>
<evidence type="ECO:0000259" key="5">
    <source>
        <dbReference type="Pfam" id="PF04198"/>
    </source>
</evidence>
<dbReference type="InterPro" id="IPR037171">
    <property type="entry name" value="NagB/RpiA_transferase-like"/>
</dbReference>
<proteinExistence type="inferred from homology"/>
<dbReference type="InterPro" id="IPR051054">
    <property type="entry name" value="SorC_transcr_regulators"/>
</dbReference>
<protein>
    <submittedName>
        <fullName evidence="6">Sugar-binding transcriptional regulator</fullName>
    </submittedName>
</protein>
<reference evidence="6" key="1">
    <citation type="submission" date="2021-04" db="EMBL/GenBank/DDBJ databases">
        <title>Sinoanaerobacter chloroacetimidivorans sp. nov., an obligate anaerobic bacterium isolated from anaerobic sludge.</title>
        <authorList>
            <person name="Bao Y."/>
        </authorList>
    </citation>
    <scope>NUCLEOTIDE SEQUENCE</scope>
    <source>
        <strain evidence="6">BAD-6</strain>
    </source>
</reference>
<evidence type="ECO:0000313" key="7">
    <source>
        <dbReference type="Proteomes" id="UP000675664"/>
    </source>
</evidence>
<keyword evidence="2" id="KW-0805">Transcription regulation</keyword>
<dbReference type="Pfam" id="PF04198">
    <property type="entry name" value="Sugar-bind"/>
    <property type="match status" value="1"/>
</dbReference>
<dbReference type="SUPFAM" id="SSF100950">
    <property type="entry name" value="NagB/RpiA/CoA transferase-like"/>
    <property type="match status" value="1"/>
</dbReference>
<evidence type="ECO:0000256" key="1">
    <source>
        <dbReference type="ARBA" id="ARBA00010466"/>
    </source>
</evidence>
<dbReference type="PANTHER" id="PTHR34294:SF1">
    <property type="entry name" value="TRANSCRIPTIONAL REGULATOR LSRR"/>
    <property type="match status" value="1"/>
</dbReference>
<evidence type="ECO:0000313" key="6">
    <source>
        <dbReference type="EMBL" id="MBR0599419.1"/>
    </source>
</evidence>
<dbReference type="InterPro" id="IPR036388">
    <property type="entry name" value="WH-like_DNA-bd_sf"/>
</dbReference>
<evidence type="ECO:0000256" key="2">
    <source>
        <dbReference type="ARBA" id="ARBA00023015"/>
    </source>
</evidence>
<dbReference type="InterPro" id="IPR007324">
    <property type="entry name" value="Sugar-bd_dom_put"/>
</dbReference>
<feature type="domain" description="Sugar-binding" evidence="5">
    <location>
        <begin position="64"/>
        <end position="313"/>
    </location>
</feature>
<sequence>MNKNDDLLYEIAKLYYLDNLNQSDISKKFNLSRAKVSRLLAKAREKNIVTISLNRKDDDDIELLSTRIREAFDLSNVLVVPSTSYDENENLKAIAKAAAPFFASFIHDGDKIGISWGYTLLEIAKNIPFSSFPNTSIVQIAGNLDNAHNTNFAHEIIHQFGQRFGVSSQITLPCPVIVESPIIVDLLSHDSKISSVLAQINEIDVAFINIGLLSDENCLHQTGYITSEDLQVLKSKNSVGAICSRFIDINGNIVDNNYDERTISVTLPTLKNARISCVAISSERKVLPLIGAIRCGAVNTLAIDSNTAKYLLQQAVI</sequence>
<keyword evidence="3" id="KW-0238">DNA-binding</keyword>
<dbReference type="AlphaFoldDB" id="A0A8J7W2T5"/>
<name>A0A8J7W2T5_9FIRM</name>
<reference evidence="6" key="2">
    <citation type="submission" date="2021-04" db="EMBL/GenBank/DDBJ databases">
        <authorList>
            <person name="Liu J."/>
        </authorList>
    </citation>
    <scope>NUCLEOTIDE SEQUENCE</scope>
    <source>
        <strain evidence="6">BAD-6</strain>
    </source>
</reference>
<dbReference type="RefSeq" id="WP_227019555.1">
    <property type="nucleotide sequence ID" value="NZ_JAGSND010000013.1"/>
</dbReference>
<gene>
    <name evidence="6" type="ORF">KCX82_16150</name>
</gene>
<organism evidence="6 7">
    <name type="scientific">Sinanaerobacter chloroacetimidivorans</name>
    <dbReference type="NCBI Taxonomy" id="2818044"/>
    <lineage>
        <taxon>Bacteria</taxon>
        <taxon>Bacillati</taxon>
        <taxon>Bacillota</taxon>
        <taxon>Clostridia</taxon>
        <taxon>Peptostreptococcales</taxon>
        <taxon>Anaerovoracaceae</taxon>
        <taxon>Sinanaerobacter</taxon>
    </lineage>
</organism>
<evidence type="ECO:0000256" key="4">
    <source>
        <dbReference type="ARBA" id="ARBA00023163"/>
    </source>
</evidence>
<keyword evidence="4" id="KW-0804">Transcription</keyword>
<dbReference type="GO" id="GO:0003677">
    <property type="term" value="F:DNA binding"/>
    <property type="evidence" value="ECO:0007669"/>
    <property type="project" value="UniProtKB-KW"/>
</dbReference>
<comment type="similarity">
    <text evidence="1">Belongs to the SorC transcriptional regulatory family.</text>
</comment>
<accession>A0A8J7W2T5</accession>
<dbReference type="EMBL" id="JAGSND010000013">
    <property type="protein sequence ID" value="MBR0599419.1"/>
    <property type="molecule type" value="Genomic_DNA"/>
</dbReference>
<keyword evidence="7" id="KW-1185">Reference proteome</keyword>
<dbReference type="PANTHER" id="PTHR34294">
    <property type="entry name" value="TRANSCRIPTIONAL REGULATOR-RELATED"/>
    <property type="match status" value="1"/>
</dbReference>
<dbReference type="GO" id="GO:0030246">
    <property type="term" value="F:carbohydrate binding"/>
    <property type="evidence" value="ECO:0007669"/>
    <property type="project" value="InterPro"/>
</dbReference>